<evidence type="ECO:0000256" key="1">
    <source>
        <dbReference type="ARBA" id="ARBA00000553"/>
    </source>
</evidence>
<evidence type="ECO:0000256" key="7">
    <source>
        <dbReference type="ARBA" id="ARBA00047989"/>
    </source>
</evidence>
<dbReference type="Pfam" id="PF02578">
    <property type="entry name" value="Cu-oxidase_4"/>
    <property type="match status" value="1"/>
</dbReference>
<comment type="catalytic activity">
    <reaction evidence="7">
        <text>adenosine + H2O + H(+) = inosine + NH4(+)</text>
        <dbReference type="Rhea" id="RHEA:24408"/>
        <dbReference type="ChEBI" id="CHEBI:15377"/>
        <dbReference type="ChEBI" id="CHEBI:15378"/>
        <dbReference type="ChEBI" id="CHEBI:16335"/>
        <dbReference type="ChEBI" id="CHEBI:17596"/>
        <dbReference type="ChEBI" id="CHEBI:28938"/>
        <dbReference type="EC" id="3.5.4.4"/>
    </reaction>
    <physiologicalReaction direction="left-to-right" evidence="7">
        <dbReference type="Rhea" id="RHEA:24409"/>
    </physiologicalReaction>
</comment>
<evidence type="ECO:0000256" key="4">
    <source>
        <dbReference type="ARBA" id="ARBA00022723"/>
    </source>
</evidence>
<evidence type="ECO:0000256" key="8">
    <source>
        <dbReference type="ARBA" id="ARBA00048968"/>
    </source>
</evidence>
<evidence type="ECO:0000256" key="10">
    <source>
        <dbReference type="RuleBase" id="RU361274"/>
    </source>
</evidence>
<dbReference type="InterPro" id="IPR003730">
    <property type="entry name" value="Cu_polyphenol_OxRdtase"/>
</dbReference>
<evidence type="ECO:0000313" key="12">
    <source>
        <dbReference type="Proteomes" id="UP001528411"/>
    </source>
</evidence>
<comment type="caution">
    <text evidence="11">The sequence shown here is derived from an EMBL/GenBank/DDBJ whole genome shotgun (WGS) entry which is preliminary data.</text>
</comment>
<protein>
    <recommendedName>
        <fullName evidence="10">Purine nucleoside phosphorylase</fullName>
    </recommendedName>
</protein>
<evidence type="ECO:0000256" key="9">
    <source>
        <dbReference type="ARBA" id="ARBA00049893"/>
    </source>
</evidence>
<keyword evidence="4" id="KW-0479">Metal-binding</keyword>
<keyword evidence="3" id="KW-0808">Transferase</keyword>
<dbReference type="PANTHER" id="PTHR30616:SF2">
    <property type="entry name" value="PURINE NUCLEOSIDE PHOSPHORYLASE LACC1"/>
    <property type="match status" value="1"/>
</dbReference>
<keyword evidence="5" id="KW-0378">Hydrolase</keyword>
<dbReference type="InterPro" id="IPR011324">
    <property type="entry name" value="Cytotoxic_necrot_fac-like_cat"/>
</dbReference>
<dbReference type="RefSeq" id="WP_272179920.1">
    <property type="nucleotide sequence ID" value="NZ_JAQOMS010000002.1"/>
</dbReference>
<dbReference type="CDD" id="cd16833">
    <property type="entry name" value="YfiH"/>
    <property type="match status" value="1"/>
</dbReference>
<organism evidence="11 12">
    <name type="scientific">Psychrosphaera algicola</name>
    <dbReference type="NCBI Taxonomy" id="3023714"/>
    <lineage>
        <taxon>Bacteria</taxon>
        <taxon>Pseudomonadati</taxon>
        <taxon>Pseudomonadota</taxon>
        <taxon>Gammaproteobacteria</taxon>
        <taxon>Alteromonadales</taxon>
        <taxon>Pseudoalteromonadaceae</taxon>
        <taxon>Psychrosphaera</taxon>
    </lineage>
</organism>
<comment type="catalytic activity">
    <reaction evidence="9">
        <text>S-methyl-5'-thioadenosine + phosphate = 5-(methylsulfanyl)-alpha-D-ribose 1-phosphate + adenine</text>
        <dbReference type="Rhea" id="RHEA:11852"/>
        <dbReference type="ChEBI" id="CHEBI:16708"/>
        <dbReference type="ChEBI" id="CHEBI:17509"/>
        <dbReference type="ChEBI" id="CHEBI:43474"/>
        <dbReference type="ChEBI" id="CHEBI:58533"/>
        <dbReference type="EC" id="2.4.2.28"/>
    </reaction>
    <physiologicalReaction direction="left-to-right" evidence="9">
        <dbReference type="Rhea" id="RHEA:11853"/>
    </physiologicalReaction>
</comment>
<dbReference type="Gene3D" id="3.60.140.10">
    <property type="entry name" value="CNF1/YfiH-like putative cysteine hydrolases"/>
    <property type="match status" value="1"/>
</dbReference>
<dbReference type="Proteomes" id="UP001528411">
    <property type="component" value="Unassembled WGS sequence"/>
</dbReference>
<evidence type="ECO:0000313" key="11">
    <source>
        <dbReference type="EMBL" id="MDC2888254.1"/>
    </source>
</evidence>
<comment type="catalytic activity">
    <reaction evidence="8">
        <text>adenosine + phosphate = alpha-D-ribose 1-phosphate + adenine</text>
        <dbReference type="Rhea" id="RHEA:27642"/>
        <dbReference type="ChEBI" id="CHEBI:16335"/>
        <dbReference type="ChEBI" id="CHEBI:16708"/>
        <dbReference type="ChEBI" id="CHEBI:43474"/>
        <dbReference type="ChEBI" id="CHEBI:57720"/>
        <dbReference type="EC" id="2.4.2.1"/>
    </reaction>
    <physiologicalReaction direction="left-to-right" evidence="8">
        <dbReference type="Rhea" id="RHEA:27643"/>
    </physiologicalReaction>
</comment>
<dbReference type="EMBL" id="JAQOMS010000002">
    <property type="protein sequence ID" value="MDC2888254.1"/>
    <property type="molecule type" value="Genomic_DNA"/>
</dbReference>
<keyword evidence="6" id="KW-0862">Zinc</keyword>
<evidence type="ECO:0000256" key="3">
    <source>
        <dbReference type="ARBA" id="ARBA00022679"/>
    </source>
</evidence>
<evidence type="ECO:0000256" key="5">
    <source>
        <dbReference type="ARBA" id="ARBA00022801"/>
    </source>
</evidence>
<dbReference type="NCBIfam" id="TIGR00726">
    <property type="entry name" value="peptidoglycan editing factor PgeF"/>
    <property type="match status" value="1"/>
</dbReference>
<accession>A0ABT5F9P6</accession>
<name>A0ABT5F9P6_9GAMM</name>
<evidence type="ECO:0000256" key="6">
    <source>
        <dbReference type="ARBA" id="ARBA00022833"/>
    </source>
</evidence>
<comment type="similarity">
    <text evidence="2 10">Belongs to the purine nucleoside phosphorylase YfiH/LACC1 family.</text>
</comment>
<keyword evidence="12" id="KW-1185">Reference proteome</keyword>
<dbReference type="SUPFAM" id="SSF64438">
    <property type="entry name" value="CNF1/YfiH-like putative cysteine hydrolases"/>
    <property type="match status" value="1"/>
</dbReference>
<dbReference type="InterPro" id="IPR038371">
    <property type="entry name" value="Cu_polyphenol_OxRdtase_sf"/>
</dbReference>
<proteinExistence type="inferred from homology"/>
<evidence type="ECO:0000256" key="2">
    <source>
        <dbReference type="ARBA" id="ARBA00007353"/>
    </source>
</evidence>
<comment type="catalytic activity">
    <reaction evidence="1">
        <text>inosine + phosphate = alpha-D-ribose 1-phosphate + hypoxanthine</text>
        <dbReference type="Rhea" id="RHEA:27646"/>
        <dbReference type="ChEBI" id="CHEBI:17368"/>
        <dbReference type="ChEBI" id="CHEBI:17596"/>
        <dbReference type="ChEBI" id="CHEBI:43474"/>
        <dbReference type="ChEBI" id="CHEBI:57720"/>
        <dbReference type="EC" id="2.4.2.1"/>
    </reaction>
    <physiologicalReaction direction="left-to-right" evidence="1">
        <dbReference type="Rhea" id="RHEA:27647"/>
    </physiologicalReaction>
</comment>
<gene>
    <name evidence="11" type="primary">pgeF</name>
    <name evidence="11" type="ORF">PN838_05000</name>
</gene>
<sequence length="207" mass="23064">MKWISADFPNLSSKIKKRICAGTSTRLDGVSKAPFNGLNVATHVGDDLSSVMANRALLREELNFPSEPYWLNQTHTNTVVELPYEYRPYLEADASYTFLTKTLCAVMTADCLPLLLVDNTGTQVAAIHAGWRGLANGIIAKTLAKFTAQAQDLHVYMGPAIGQSAFEVGQDVFDYFQQLNPIFSRCFESKKSQTNILQIYTKLQKFN</sequence>
<dbReference type="PANTHER" id="PTHR30616">
    <property type="entry name" value="UNCHARACTERIZED PROTEIN YFIH"/>
    <property type="match status" value="1"/>
</dbReference>
<reference evidence="11 12" key="1">
    <citation type="submission" date="2023-01" db="EMBL/GenBank/DDBJ databases">
        <title>Psychrosphaera sp. nov., isolated from marine algae.</title>
        <authorList>
            <person name="Bayburt H."/>
            <person name="Choi B.J."/>
            <person name="Kim J.M."/>
            <person name="Choi D.G."/>
            <person name="Jeon C.O."/>
        </authorList>
    </citation>
    <scope>NUCLEOTIDE SEQUENCE [LARGE SCALE GENOMIC DNA]</scope>
    <source>
        <strain evidence="11 12">G1-22</strain>
    </source>
</reference>